<protein>
    <submittedName>
        <fullName evidence="2">Uncharacterized protein</fullName>
    </submittedName>
</protein>
<evidence type="ECO:0000256" key="1">
    <source>
        <dbReference type="SAM" id="MobiDB-lite"/>
    </source>
</evidence>
<reference evidence="2" key="1">
    <citation type="submission" date="2023-06" db="EMBL/GenBank/DDBJ databases">
        <title>full genome analysis of Phenantherene degrader P3.</title>
        <authorList>
            <person name="Akbar A."/>
            <person name="Rahmeh R."/>
            <person name="Kishk M."/>
        </authorList>
    </citation>
    <scope>NUCLEOTIDE SEQUENCE</scope>
    <source>
        <strain evidence="2">P3</strain>
    </source>
</reference>
<name>A0ABT7VXQ7_9BORD</name>
<dbReference type="EMBL" id="JAUDJE010000001">
    <property type="protein sequence ID" value="MDM9557721.1"/>
    <property type="molecule type" value="Genomic_DNA"/>
</dbReference>
<feature type="compositionally biased region" description="Pro residues" evidence="1">
    <location>
        <begin position="151"/>
        <end position="162"/>
    </location>
</feature>
<proteinExistence type="predicted"/>
<dbReference type="RefSeq" id="WP_249278527.1">
    <property type="nucleotide sequence ID" value="NZ_JAUDJE010000001.1"/>
</dbReference>
<gene>
    <name evidence="2" type="ORF">QUC21_01720</name>
</gene>
<organism evidence="2 3">
    <name type="scientific">Bordetella petrii</name>
    <dbReference type="NCBI Taxonomy" id="94624"/>
    <lineage>
        <taxon>Bacteria</taxon>
        <taxon>Pseudomonadati</taxon>
        <taxon>Pseudomonadota</taxon>
        <taxon>Betaproteobacteria</taxon>
        <taxon>Burkholderiales</taxon>
        <taxon>Alcaligenaceae</taxon>
        <taxon>Bordetella</taxon>
    </lineage>
</organism>
<comment type="caution">
    <text evidence="2">The sequence shown here is derived from an EMBL/GenBank/DDBJ whole genome shotgun (WGS) entry which is preliminary data.</text>
</comment>
<evidence type="ECO:0000313" key="3">
    <source>
        <dbReference type="Proteomes" id="UP001175604"/>
    </source>
</evidence>
<feature type="region of interest" description="Disordered" evidence="1">
    <location>
        <begin position="146"/>
        <end position="178"/>
    </location>
</feature>
<accession>A0ABT7VXQ7</accession>
<sequence length="178" mass="19264">MSASPPAAPPTILLYTEEQRGNLLVESPVVGMLSDISGAEKLVAVHDPHSRITFLYRIDHGTGNLDAVAIIDQDPAEFDGKRRLTINGTAYRMGTPESACRLLQGRTRWIQDKGSVLSVLLRNAASRHHGFAARQVHRDRVRHIPDGVPIEPLPRVPNPPAPAAASEGATLARPGHTK</sequence>
<dbReference type="Proteomes" id="UP001175604">
    <property type="component" value="Unassembled WGS sequence"/>
</dbReference>
<evidence type="ECO:0000313" key="2">
    <source>
        <dbReference type="EMBL" id="MDM9557721.1"/>
    </source>
</evidence>
<keyword evidence="3" id="KW-1185">Reference proteome</keyword>
<feature type="compositionally biased region" description="Low complexity" evidence="1">
    <location>
        <begin position="163"/>
        <end position="172"/>
    </location>
</feature>